<dbReference type="EMBL" id="JACHIP010000004">
    <property type="protein sequence ID" value="MBB5058388.1"/>
    <property type="molecule type" value="Genomic_DNA"/>
</dbReference>
<sequence>MTQSLAERDWPEWRHLRVVNNSPGPIGRGIDRNLQGRIVVVLPQ</sequence>
<reference evidence="1 2" key="1">
    <citation type="submission" date="2020-08" db="EMBL/GenBank/DDBJ databases">
        <title>Genomic Encyclopedia of Type Strains, Phase IV (KMG-V): Genome sequencing to study the core and pangenomes of soil and plant-associated prokaryotes.</title>
        <authorList>
            <person name="Whitman W."/>
        </authorList>
    </citation>
    <scope>NUCLEOTIDE SEQUENCE [LARGE SCALE GENOMIC DNA]</scope>
    <source>
        <strain evidence="1 2">M8UP14</strain>
    </source>
</reference>
<evidence type="ECO:0000313" key="1">
    <source>
        <dbReference type="EMBL" id="MBB5058388.1"/>
    </source>
</evidence>
<dbReference type="Proteomes" id="UP000540989">
    <property type="component" value="Unassembled WGS sequence"/>
</dbReference>
<comment type="caution">
    <text evidence="1">The sequence shown here is derived from an EMBL/GenBank/DDBJ whole genome shotgun (WGS) entry which is preliminary data.</text>
</comment>
<dbReference type="RefSeq" id="WP_281383472.1">
    <property type="nucleotide sequence ID" value="NZ_JACHIP010000004.1"/>
</dbReference>
<proteinExistence type="predicted"/>
<name>A0A7W7ZEG9_9BACT</name>
<dbReference type="AlphaFoldDB" id="A0A7W7ZEG9"/>
<accession>A0A7W7ZEG9</accession>
<gene>
    <name evidence="1" type="ORF">HDF16_003102</name>
</gene>
<evidence type="ECO:0000313" key="2">
    <source>
        <dbReference type="Proteomes" id="UP000540989"/>
    </source>
</evidence>
<organism evidence="1 2">
    <name type="scientific">Granulicella aggregans</name>
    <dbReference type="NCBI Taxonomy" id="474949"/>
    <lineage>
        <taxon>Bacteria</taxon>
        <taxon>Pseudomonadati</taxon>
        <taxon>Acidobacteriota</taxon>
        <taxon>Terriglobia</taxon>
        <taxon>Terriglobales</taxon>
        <taxon>Acidobacteriaceae</taxon>
        <taxon>Granulicella</taxon>
    </lineage>
</organism>
<keyword evidence="2" id="KW-1185">Reference proteome</keyword>
<protein>
    <submittedName>
        <fullName evidence="1">Uncharacterized protein</fullName>
    </submittedName>
</protein>